<evidence type="ECO:0000313" key="4">
    <source>
        <dbReference type="EMBL" id="ELZ19681.1"/>
    </source>
</evidence>
<dbReference type="Proteomes" id="UP000011626">
    <property type="component" value="Unassembled WGS sequence"/>
</dbReference>
<gene>
    <name evidence="4" type="ORF">C475_22089</name>
</gene>
<dbReference type="Gene3D" id="3.40.50.2300">
    <property type="match status" value="1"/>
</dbReference>
<dbReference type="SUPFAM" id="SSF52788">
    <property type="entry name" value="Phosphotyrosine protein phosphatases I"/>
    <property type="match status" value="1"/>
</dbReference>
<comment type="caution">
    <text evidence="4">The sequence shown here is derived from an EMBL/GenBank/DDBJ whole genome shotgun (WGS) entry which is preliminary data.</text>
</comment>
<organism evidence="4 5">
    <name type="scientific">Halosimplex carlsbadense 2-9-1</name>
    <dbReference type="NCBI Taxonomy" id="797114"/>
    <lineage>
        <taxon>Archaea</taxon>
        <taxon>Methanobacteriati</taxon>
        <taxon>Methanobacteriota</taxon>
        <taxon>Stenosarchaea group</taxon>
        <taxon>Halobacteria</taxon>
        <taxon>Halobacteriales</taxon>
        <taxon>Haloarculaceae</taxon>
        <taxon>Halosimplex</taxon>
    </lineage>
</organism>
<dbReference type="PANTHER" id="PTHR43428">
    <property type="entry name" value="ARSENATE REDUCTASE"/>
    <property type="match status" value="1"/>
</dbReference>
<dbReference type="Pfam" id="PF01451">
    <property type="entry name" value="LMWPc"/>
    <property type="match status" value="1"/>
</dbReference>
<evidence type="ECO:0000313" key="5">
    <source>
        <dbReference type="Proteomes" id="UP000011626"/>
    </source>
</evidence>
<sequence length="141" mass="15959">MFLSLFDTMTKLAFVCVGNAGRSQMATAFAERKRDKLGLDIEIITGGVDPADSVHEEVIEAMQEIGIDISDRTPRAITPEDIEDVDHVVTMGCSVEQFRPDDWSGDSTTWELSSSDTRDQRDELDRRVKQFFDDLQQRDQV</sequence>
<dbReference type="InterPro" id="IPR023485">
    <property type="entry name" value="Ptyr_pPase"/>
</dbReference>
<dbReference type="RefSeq" id="WP_006886082.1">
    <property type="nucleotide sequence ID" value="NZ_AOIU01000049.1"/>
</dbReference>
<keyword evidence="5" id="KW-1185">Reference proteome</keyword>
<evidence type="ECO:0000256" key="2">
    <source>
        <dbReference type="SAM" id="MobiDB-lite"/>
    </source>
</evidence>
<accession>M0C8T7</accession>
<reference evidence="4 5" key="1">
    <citation type="journal article" date="2014" name="PLoS Genet.">
        <title>Phylogenetically driven sequencing of extremely halophilic archaea reveals strategies for static and dynamic osmo-response.</title>
        <authorList>
            <person name="Becker E.A."/>
            <person name="Seitzer P.M."/>
            <person name="Tritt A."/>
            <person name="Larsen D."/>
            <person name="Krusor M."/>
            <person name="Yao A.I."/>
            <person name="Wu D."/>
            <person name="Madern D."/>
            <person name="Eisen J.A."/>
            <person name="Darling A.E."/>
            <person name="Facciotti M.T."/>
        </authorList>
    </citation>
    <scope>NUCLEOTIDE SEQUENCE [LARGE SCALE GENOMIC DNA]</scope>
    <source>
        <strain evidence="4 5">2-9-1</strain>
    </source>
</reference>
<keyword evidence="1" id="KW-0059">Arsenical resistance</keyword>
<evidence type="ECO:0000259" key="3">
    <source>
        <dbReference type="SMART" id="SM00226"/>
    </source>
</evidence>
<feature type="region of interest" description="Disordered" evidence="2">
    <location>
        <begin position="99"/>
        <end position="122"/>
    </location>
</feature>
<evidence type="ECO:0000256" key="1">
    <source>
        <dbReference type="ARBA" id="ARBA00022849"/>
    </source>
</evidence>
<dbReference type="PANTHER" id="PTHR43428:SF1">
    <property type="entry name" value="ARSENATE REDUCTASE"/>
    <property type="match status" value="1"/>
</dbReference>
<dbReference type="EMBL" id="AOIU01000049">
    <property type="protein sequence ID" value="ELZ19681.1"/>
    <property type="molecule type" value="Genomic_DNA"/>
</dbReference>
<dbReference type="eggNOG" id="arCOG04425">
    <property type="taxonomic scope" value="Archaea"/>
</dbReference>
<proteinExistence type="predicted"/>
<feature type="compositionally biased region" description="Polar residues" evidence="2">
    <location>
        <begin position="105"/>
        <end position="115"/>
    </location>
</feature>
<dbReference type="InterPro" id="IPR036196">
    <property type="entry name" value="Ptyr_pPase_sf"/>
</dbReference>
<name>M0C8T7_9EURY</name>
<protein>
    <submittedName>
        <fullName evidence="4">Protein tyrosine phosphatase</fullName>
    </submittedName>
</protein>
<dbReference type="STRING" id="797114.C475_22089"/>
<dbReference type="SMART" id="SM00226">
    <property type="entry name" value="LMWPc"/>
    <property type="match status" value="1"/>
</dbReference>
<dbReference type="AlphaFoldDB" id="M0C8T7"/>
<feature type="domain" description="Phosphotyrosine protein phosphatase I" evidence="3">
    <location>
        <begin position="10"/>
        <end position="134"/>
    </location>
</feature>
<dbReference type="PATRIC" id="fig|797114.5.peg.4445"/>
<dbReference type="GO" id="GO:0046685">
    <property type="term" value="P:response to arsenic-containing substance"/>
    <property type="evidence" value="ECO:0007669"/>
    <property type="project" value="UniProtKB-KW"/>
</dbReference>